<feature type="region of interest" description="Disordered" evidence="1">
    <location>
        <begin position="188"/>
        <end position="231"/>
    </location>
</feature>
<feature type="compositionally biased region" description="Gly residues" evidence="1">
    <location>
        <begin position="138"/>
        <end position="148"/>
    </location>
</feature>
<dbReference type="Proteomes" id="UP001165065">
    <property type="component" value="Unassembled WGS sequence"/>
</dbReference>
<accession>A0A9W7L1H4</accession>
<evidence type="ECO:0000313" key="3">
    <source>
        <dbReference type="Proteomes" id="UP001165065"/>
    </source>
</evidence>
<evidence type="ECO:0000256" key="1">
    <source>
        <dbReference type="SAM" id="MobiDB-lite"/>
    </source>
</evidence>
<feature type="compositionally biased region" description="Basic residues" evidence="1">
    <location>
        <begin position="222"/>
        <end position="231"/>
    </location>
</feature>
<dbReference type="OrthoDB" id="10375549at2759"/>
<feature type="region of interest" description="Disordered" evidence="1">
    <location>
        <begin position="1"/>
        <end position="28"/>
    </location>
</feature>
<protein>
    <submittedName>
        <fullName evidence="2">Uncharacterized protein</fullName>
    </submittedName>
</protein>
<feature type="region of interest" description="Disordered" evidence="1">
    <location>
        <begin position="124"/>
        <end position="151"/>
    </location>
</feature>
<gene>
    <name evidence="2" type="ORF">TrCOL_g1002</name>
</gene>
<reference evidence="3" key="1">
    <citation type="journal article" date="2023" name="Commun. Biol.">
        <title>Genome analysis of Parmales, the sister group of diatoms, reveals the evolutionary specialization of diatoms from phago-mixotrophs to photoautotrophs.</title>
        <authorList>
            <person name="Ban H."/>
            <person name="Sato S."/>
            <person name="Yoshikawa S."/>
            <person name="Yamada K."/>
            <person name="Nakamura Y."/>
            <person name="Ichinomiya M."/>
            <person name="Sato N."/>
            <person name="Blanc-Mathieu R."/>
            <person name="Endo H."/>
            <person name="Kuwata A."/>
            <person name="Ogata H."/>
        </authorList>
    </citation>
    <scope>NUCLEOTIDE SEQUENCE [LARGE SCALE GENOMIC DNA]</scope>
</reference>
<name>A0A9W7L1H4_9STRA</name>
<proteinExistence type="predicted"/>
<dbReference type="EMBL" id="BRYA01000498">
    <property type="protein sequence ID" value="GMI19673.1"/>
    <property type="molecule type" value="Genomic_DNA"/>
</dbReference>
<keyword evidence="3" id="KW-1185">Reference proteome</keyword>
<dbReference type="AlphaFoldDB" id="A0A9W7L1H4"/>
<sequence>MSPSSTTTRPSILSSKSDESSTSPASPASAYLASLHTLATVVRKEVERRTSKVEDLYYNEATSIWGQGGTTGGGGVPSTFTITPHNGCFSTGGPWSNWNTLIDSRPPKACFLQQVSRSDVIGVLGEREDPPDTSTSGGSSGGSGGGGDEVIRWSRGDVQEVDGVLKGRTMYQVKNTASTRRRIPAEDRWWSGGRTGETGKVDENGWVGWGEFTDGKWDKGERKRKREDREE</sequence>
<evidence type="ECO:0000313" key="2">
    <source>
        <dbReference type="EMBL" id="GMI19673.1"/>
    </source>
</evidence>
<organism evidence="2 3">
    <name type="scientific">Triparma columacea</name>
    <dbReference type="NCBI Taxonomy" id="722753"/>
    <lineage>
        <taxon>Eukaryota</taxon>
        <taxon>Sar</taxon>
        <taxon>Stramenopiles</taxon>
        <taxon>Ochrophyta</taxon>
        <taxon>Bolidophyceae</taxon>
        <taxon>Parmales</taxon>
        <taxon>Triparmaceae</taxon>
        <taxon>Triparma</taxon>
    </lineage>
</organism>
<comment type="caution">
    <text evidence="2">The sequence shown here is derived from an EMBL/GenBank/DDBJ whole genome shotgun (WGS) entry which is preliminary data.</text>
</comment>
<feature type="compositionally biased region" description="Low complexity" evidence="1">
    <location>
        <begin position="10"/>
        <end position="28"/>
    </location>
</feature>